<dbReference type="PANTHER" id="PTHR33538:SF2">
    <property type="entry name" value="PROTEIN GAMETE EXPRESSED 1"/>
    <property type="match status" value="1"/>
</dbReference>
<keyword evidence="1" id="KW-0472">Membrane</keyword>
<keyword evidence="1" id="KW-1133">Transmembrane helix</keyword>
<name>W5J7B9_ANODA</name>
<dbReference type="EnsemblMetazoa" id="ADAC008029-RA">
    <property type="protein sequence ID" value="ADAC008029-PA"/>
    <property type="gene ID" value="ADAC008029"/>
</dbReference>
<keyword evidence="1" id="KW-0812">Transmembrane</keyword>
<evidence type="ECO:0000313" key="3">
    <source>
        <dbReference type="EMBL" id="ETN60352.1"/>
    </source>
</evidence>
<reference evidence="4" key="4">
    <citation type="submission" date="2015-06" db="UniProtKB">
        <authorList>
            <consortium name="EnsemblMetazoa"/>
        </authorList>
    </citation>
    <scope>IDENTIFICATION</scope>
</reference>
<dbReference type="STRING" id="43151.W5J7B9"/>
<dbReference type="Proteomes" id="UP000000673">
    <property type="component" value="Unassembled WGS sequence"/>
</dbReference>
<evidence type="ECO:0000313" key="4">
    <source>
        <dbReference type="EnsemblMetazoa" id="ADAC008029-PA"/>
    </source>
</evidence>
<feature type="signal peptide" evidence="2">
    <location>
        <begin position="1"/>
        <end position="20"/>
    </location>
</feature>
<sequence length="437" mass="51034">MQSALLIVFVYLTLHHGIWSEGTGVLHLDNHPEMSALVAKGKKQLESLREKTNLPQYGECWMRSLDFLQHGCRVLSDTVQVDIALRFTDCFMEMSGQENSLHCATERTEPLKKLCMSEMTDRAFTVYTEFFTQTQNMCYFLQNQNWHRETERTIDRLGVFSRAAGERLELVNTMQDTLLTQQRLQHTLQRELLMIGHNLSFSLNGSHETLNRLTENLQESTAKHSLVLEELFREFHQLHRWIVGRYAFVDGLLFYGCYLVILLIFTSLRRTACARAMLLVLFFASVASEWALYKQSAIQDSLLLDYYRWLIRQLALICSVLILLYSVYYYEDIPRNILVEIREQNIQILKKIEQLKPKACSDSKCSKFSVSYASKHIKLPLVEEQALYEYQHEREQRSLSRLSRSTTPTEQPIPGSVVESFELRTSRYNLRRKSVVP</sequence>
<reference evidence="3" key="2">
    <citation type="submission" date="2010-05" db="EMBL/GenBank/DDBJ databases">
        <authorList>
            <person name="Almeida L.G."/>
            <person name="Nicolas M.F."/>
            <person name="Souza R.C."/>
            <person name="Vasconcelos A.T.R."/>
        </authorList>
    </citation>
    <scope>NUCLEOTIDE SEQUENCE</scope>
</reference>
<dbReference type="eggNOG" id="ENOG502QR0N">
    <property type="taxonomic scope" value="Eukaryota"/>
</dbReference>
<feature type="transmembrane region" description="Helical" evidence="1">
    <location>
        <begin position="313"/>
        <end position="330"/>
    </location>
</feature>
<reference evidence="3 5" key="1">
    <citation type="journal article" date="2010" name="BMC Genomics">
        <title>Combination of measures distinguishes pre-miRNAs from other stem-loops in the genome of the newly sequenced Anopheles darlingi.</title>
        <authorList>
            <person name="Mendes N.D."/>
            <person name="Freitas A.T."/>
            <person name="Vasconcelos A.T."/>
            <person name="Sagot M.F."/>
        </authorList>
    </citation>
    <scope>NUCLEOTIDE SEQUENCE</scope>
</reference>
<dbReference type="EMBL" id="ADMH02001950">
    <property type="protein sequence ID" value="ETN60352.1"/>
    <property type="molecule type" value="Genomic_DNA"/>
</dbReference>
<dbReference type="PANTHER" id="PTHR33538">
    <property type="entry name" value="PROTEIN GAMETE EXPRESSED 1"/>
    <property type="match status" value="1"/>
</dbReference>
<dbReference type="VEuPathDB" id="VectorBase:ADAC008029"/>
<keyword evidence="2" id="KW-0732">Signal</keyword>
<accession>W5J7B9</accession>
<dbReference type="InterPro" id="IPR040346">
    <property type="entry name" value="GEX1/Brambleberry"/>
</dbReference>
<feature type="transmembrane region" description="Helical" evidence="1">
    <location>
        <begin position="272"/>
        <end position="293"/>
    </location>
</feature>
<dbReference type="OMA" id="CFMEMSG"/>
<dbReference type="AlphaFoldDB" id="W5J7B9"/>
<dbReference type="HOGENOM" id="CLU_627341_0_0_1"/>
<keyword evidence="5" id="KW-1185">Reference proteome</keyword>
<gene>
    <name evidence="3" type="ORF">AND_008029</name>
</gene>
<feature type="transmembrane region" description="Helical" evidence="1">
    <location>
        <begin position="246"/>
        <end position="265"/>
    </location>
</feature>
<dbReference type="VEuPathDB" id="VectorBase:ADAR2_007462"/>
<organism evidence="3">
    <name type="scientific">Anopheles darlingi</name>
    <name type="common">Mosquito</name>
    <dbReference type="NCBI Taxonomy" id="43151"/>
    <lineage>
        <taxon>Eukaryota</taxon>
        <taxon>Metazoa</taxon>
        <taxon>Ecdysozoa</taxon>
        <taxon>Arthropoda</taxon>
        <taxon>Hexapoda</taxon>
        <taxon>Insecta</taxon>
        <taxon>Pterygota</taxon>
        <taxon>Neoptera</taxon>
        <taxon>Endopterygota</taxon>
        <taxon>Diptera</taxon>
        <taxon>Nematocera</taxon>
        <taxon>Culicoidea</taxon>
        <taxon>Culicidae</taxon>
        <taxon>Anophelinae</taxon>
        <taxon>Anopheles</taxon>
    </lineage>
</organism>
<evidence type="ECO:0000256" key="1">
    <source>
        <dbReference type="SAM" id="Phobius"/>
    </source>
</evidence>
<proteinExistence type="predicted"/>
<evidence type="ECO:0000256" key="2">
    <source>
        <dbReference type="SAM" id="SignalP"/>
    </source>
</evidence>
<evidence type="ECO:0008006" key="6">
    <source>
        <dbReference type="Google" id="ProtNLM"/>
    </source>
</evidence>
<protein>
    <recommendedName>
        <fullName evidence="6">Protein brambleberry</fullName>
    </recommendedName>
</protein>
<evidence type="ECO:0000313" key="5">
    <source>
        <dbReference type="Proteomes" id="UP000000673"/>
    </source>
</evidence>
<reference evidence="3" key="3">
    <citation type="journal article" date="2013" name="Nucleic Acids Res.">
        <title>The genome of Anopheles darlingi, the main neotropical malaria vector.</title>
        <authorList>
            <person name="Marinotti O."/>
            <person name="Cerqueira G.C."/>
            <person name="de Almeida L.G."/>
            <person name="Ferro M.I."/>
            <person name="Loreto E.L."/>
            <person name="Zaha A."/>
            <person name="Teixeira S.M."/>
            <person name="Wespiser A.R."/>
            <person name="Almeida E Silva A."/>
            <person name="Schlindwein A.D."/>
            <person name="Pacheco A.C."/>
            <person name="Silva A.L."/>
            <person name="Graveley B.R."/>
            <person name="Walenz B.P."/>
            <person name="Lima Bde A."/>
            <person name="Ribeiro C.A."/>
            <person name="Nunes-Silva C.G."/>
            <person name="de Carvalho C.R."/>
            <person name="Soares C.M."/>
            <person name="de Menezes C.B."/>
            <person name="Matiolli C."/>
            <person name="Caffrey D."/>
            <person name="Araujo D.A."/>
            <person name="de Oliveira D.M."/>
            <person name="Golenbock D."/>
            <person name="Grisard E.C."/>
            <person name="Fantinatti-Garboggini F."/>
            <person name="de Carvalho F.M."/>
            <person name="Barcellos F.G."/>
            <person name="Prosdocimi F."/>
            <person name="May G."/>
            <person name="Azevedo Junior G.M."/>
            <person name="Guimaraes G.M."/>
            <person name="Goldman G.H."/>
            <person name="Padilha I.Q."/>
            <person name="Batista Jda S."/>
            <person name="Ferro J.A."/>
            <person name="Ribeiro J.M."/>
            <person name="Fietto J.L."/>
            <person name="Dabbas K.M."/>
            <person name="Cerdeira L."/>
            <person name="Agnez-Lima L.F."/>
            <person name="Brocchi M."/>
            <person name="de Carvalho M.O."/>
            <person name="Teixeira Mde M."/>
            <person name="Diniz Maia Mde M."/>
            <person name="Goldman M.H."/>
            <person name="Cruz Schneider M.P."/>
            <person name="Felipe M.S."/>
            <person name="Hungria M."/>
            <person name="Nicolas M.F."/>
            <person name="Pereira M."/>
            <person name="Montes M.A."/>
            <person name="Cantao M.E."/>
            <person name="Vincentz M."/>
            <person name="Rafael M.S."/>
            <person name="Silverman N."/>
            <person name="Stoco P.H."/>
            <person name="Souza R.C."/>
            <person name="Vicentini R."/>
            <person name="Gazzinelli R.T."/>
            <person name="Neves Rde O."/>
            <person name="Silva R."/>
            <person name="Astolfi-Filho S."/>
            <person name="Maciel T.E."/>
            <person name="Urmenyi T.P."/>
            <person name="Tadei W.P."/>
            <person name="Camargo E.P."/>
            <person name="de Vasconcelos A.T."/>
        </authorList>
    </citation>
    <scope>NUCLEOTIDE SEQUENCE</scope>
</reference>
<feature type="chain" id="PRO_5010154990" description="Protein brambleberry" evidence="2">
    <location>
        <begin position="21"/>
        <end position="437"/>
    </location>
</feature>